<dbReference type="EMBL" id="LDAU01000092">
    <property type="protein sequence ID" value="KRX06776.1"/>
    <property type="molecule type" value="Genomic_DNA"/>
</dbReference>
<gene>
    <name evidence="2" type="ORF">PPERSA_09178</name>
</gene>
<sequence length="295" mass="34507">MNLFSQNNLQSNTNNQKLVVGENYDHQISDSMEVKELKNRMKIIMNKLNNTKREKETIQKENKCLQEEVMALQSNLRNMISGFSNTSSAFPMLNELIDQTQEFYKYDCLDMFFDILCPELNMKGILFFFHTSFSKLQEVVINYFNPANNIIKKIGCFDTIDGPIMNVLRKSYQQNYKEILSRCLNKEVIDSVCKQIQNNLKLGGNSEEMNQNIKEFLIKLGEIFFYYYISDPPLNLEYKQIGTKIQFNPLKHDPFDGFIKNKQECVIVLPSIFKNSDKEELVKALVLEVDYEIPN</sequence>
<dbReference type="OrthoDB" id="307756at2759"/>
<feature type="coiled-coil region" evidence="1">
    <location>
        <begin position="34"/>
        <end position="75"/>
    </location>
</feature>
<protein>
    <submittedName>
        <fullName evidence="2">Uncharacterized protein</fullName>
    </submittedName>
</protein>
<evidence type="ECO:0000256" key="1">
    <source>
        <dbReference type="SAM" id="Coils"/>
    </source>
</evidence>
<proteinExistence type="predicted"/>
<dbReference type="Proteomes" id="UP000054937">
    <property type="component" value="Unassembled WGS sequence"/>
</dbReference>
<evidence type="ECO:0000313" key="3">
    <source>
        <dbReference type="Proteomes" id="UP000054937"/>
    </source>
</evidence>
<dbReference type="AlphaFoldDB" id="A0A0V0QXZ4"/>
<reference evidence="2 3" key="1">
    <citation type="journal article" date="2015" name="Sci. Rep.">
        <title>Genome of the facultative scuticociliatosis pathogen Pseudocohnilembus persalinus provides insight into its virulence through horizontal gene transfer.</title>
        <authorList>
            <person name="Xiong J."/>
            <person name="Wang G."/>
            <person name="Cheng J."/>
            <person name="Tian M."/>
            <person name="Pan X."/>
            <person name="Warren A."/>
            <person name="Jiang C."/>
            <person name="Yuan D."/>
            <person name="Miao W."/>
        </authorList>
    </citation>
    <scope>NUCLEOTIDE SEQUENCE [LARGE SCALE GENOMIC DNA]</scope>
    <source>
        <strain evidence="2">36N120E</strain>
    </source>
</reference>
<keyword evidence="1" id="KW-0175">Coiled coil</keyword>
<comment type="caution">
    <text evidence="2">The sequence shown here is derived from an EMBL/GenBank/DDBJ whole genome shotgun (WGS) entry which is preliminary data.</text>
</comment>
<keyword evidence="3" id="KW-1185">Reference proteome</keyword>
<accession>A0A0V0QXZ4</accession>
<dbReference type="OMA" id="YFFSTSM"/>
<name>A0A0V0QXZ4_PSEPJ</name>
<evidence type="ECO:0000313" key="2">
    <source>
        <dbReference type="EMBL" id="KRX06776.1"/>
    </source>
</evidence>
<dbReference type="InParanoid" id="A0A0V0QXZ4"/>
<organism evidence="2 3">
    <name type="scientific">Pseudocohnilembus persalinus</name>
    <name type="common">Ciliate</name>
    <dbReference type="NCBI Taxonomy" id="266149"/>
    <lineage>
        <taxon>Eukaryota</taxon>
        <taxon>Sar</taxon>
        <taxon>Alveolata</taxon>
        <taxon>Ciliophora</taxon>
        <taxon>Intramacronucleata</taxon>
        <taxon>Oligohymenophorea</taxon>
        <taxon>Scuticociliatia</taxon>
        <taxon>Philasterida</taxon>
        <taxon>Pseudocohnilembidae</taxon>
        <taxon>Pseudocohnilembus</taxon>
    </lineage>
</organism>